<sequence>MWWCDRQGPRGIAGLGLLAFAPLALGGCEATIHPLYMSHGGNLQAELQSIAVDPIPDRFGHYLGDKLQTALNGTGSHVAPRYHLVVVPSLSTSSPLVSTVTSTAEAGTVLATANFRLIPVGGGEPVLTGSVKSTATYDRTEQRYANLRAARDAEIRDADTLADLITQQVAAKLAVK</sequence>
<protein>
    <recommendedName>
        <fullName evidence="3">LPS-assembly lipoprotein</fullName>
    </recommendedName>
</protein>
<comment type="caution">
    <text evidence="1">The sequence shown here is derived from an EMBL/GenBank/DDBJ whole genome shotgun (WGS) entry which is preliminary data.</text>
</comment>
<evidence type="ECO:0000313" key="2">
    <source>
        <dbReference type="Proteomes" id="UP001165667"/>
    </source>
</evidence>
<keyword evidence="2" id="KW-1185">Reference proteome</keyword>
<name>A0AA41YZ62_9HYPH</name>
<dbReference type="PROSITE" id="PS51257">
    <property type="entry name" value="PROKAR_LIPOPROTEIN"/>
    <property type="match status" value="1"/>
</dbReference>
<evidence type="ECO:0000313" key="1">
    <source>
        <dbReference type="EMBL" id="MCW6509975.1"/>
    </source>
</evidence>
<reference evidence="1" key="1">
    <citation type="submission" date="2022-05" db="EMBL/GenBank/DDBJ databases">
        <authorList>
            <person name="Pankratov T."/>
        </authorList>
    </citation>
    <scope>NUCLEOTIDE SEQUENCE</scope>
    <source>
        <strain evidence="1">BP6-180914</strain>
    </source>
</reference>
<evidence type="ECO:0008006" key="3">
    <source>
        <dbReference type="Google" id="ProtNLM"/>
    </source>
</evidence>
<gene>
    <name evidence="1" type="ORF">M8523_18300</name>
</gene>
<organism evidence="1 2">
    <name type="scientific">Lichenifustis flavocetrariae</name>
    <dbReference type="NCBI Taxonomy" id="2949735"/>
    <lineage>
        <taxon>Bacteria</taxon>
        <taxon>Pseudomonadati</taxon>
        <taxon>Pseudomonadota</taxon>
        <taxon>Alphaproteobacteria</taxon>
        <taxon>Hyphomicrobiales</taxon>
        <taxon>Lichenihabitantaceae</taxon>
        <taxon>Lichenifustis</taxon>
    </lineage>
</organism>
<dbReference type="Gene3D" id="3.30.160.150">
    <property type="entry name" value="Lipoprotein like domain"/>
    <property type="match status" value="1"/>
</dbReference>
<dbReference type="EMBL" id="JAMOIM010000012">
    <property type="protein sequence ID" value="MCW6509975.1"/>
    <property type="molecule type" value="Genomic_DNA"/>
</dbReference>
<dbReference type="Proteomes" id="UP001165667">
    <property type="component" value="Unassembled WGS sequence"/>
</dbReference>
<accession>A0AA41YZ62</accession>
<proteinExistence type="predicted"/>
<dbReference type="AlphaFoldDB" id="A0AA41YZ62"/>
<dbReference type="RefSeq" id="WP_282586343.1">
    <property type="nucleotide sequence ID" value="NZ_JAMOIM010000012.1"/>
</dbReference>